<feature type="compositionally biased region" description="Basic and acidic residues" evidence="1">
    <location>
        <begin position="185"/>
        <end position="201"/>
    </location>
</feature>
<protein>
    <recommendedName>
        <fullName evidence="3">Heme-binding protein Shr-like Hb-interacting domain-containing protein</fullName>
    </recommendedName>
</protein>
<accession>D3MT77</accession>
<dbReference type="AlphaFoldDB" id="D3MT77"/>
<gene>
    <name evidence="4" type="ORF">HMPREF0631_1183</name>
</gene>
<proteinExistence type="predicted"/>
<feature type="domain" description="Heme-binding protein Shr-like Hb-interacting" evidence="3">
    <location>
        <begin position="673"/>
        <end position="736"/>
    </location>
</feature>
<dbReference type="InterPro" id="IPR011432">
    <property type="entry name" value="Shr-like_HID"/>
</dbReference>
<evidence type="ECO:0000313" key="5">
    <source>
        <dbReference type="Proteomes" id="UP000004206"/>
    </source>
</evidence>
<reference evidence="4 5" key="1">
    <citation type="submission" date="2010-01" db="EMBL/GenBank/DDBJ databases">
        <authorList>
            <person name="Dodson R."/>
            <person name="Madupu R."/>
            <person name="Durkin A.S."/>
            <person name="Torralba M."/>
            <person name="Methe B."/>
            <person name="Sutton G.G."/>
            <person name="Strausberg R.L."/>
            <person name="Nelson K.E."/>
        </authorList>
    </citation>
    <scope>NUCLEOTIDE SEQUENCE [LARGE SCALE GENOMIC DNA]</scope>
    <source>
        <strain evidence="4 5">653-L</strain>
    </source>
</reference>
<dbReference type="OrthoDB" id="1742566at2"/>
<evidence type="ECO:0000256" key="1">
    <source>
        <dbReference type="SAM" id="MobiDB-lite"/>
    </source>
</evidence>
<comment type="caution">
    <text evidence="4">The sequence shown here is derived from an EMBL/GenBank/DDBJ whole genome shotgun (WGS) entry which is preliminary data.</text>
</comment>
<evidence type="ECO:0000256" key="2">
    <source>
        <dbReference type="SAM" id="SignalP"/>
    </source>
</evidence>
<feature type="region of interest" description="Disordered" evidence="1">
    <location>
        <begin position="185"/>
        <end position="221"/>
    </location>
</feature>
<dbReference type="Proteomes" id="UP000004206">
    <property type="component" value="Unassembled WGS sequence"/>
</dbReference>
<keyword evidence="2" id="KW-0732">Signal</keyword>
<name>D3MT77_9FIRM</name>
<organism evidence="4 5">
    <name type="scientific">Peptostreptococcus anaerobius 653-L</name>
    <dbReference type="NCBI Taxonomy" id="596329"/>
    <lineage>
        <taxon>Bacteria</taxon>
        <taxon>Bacillati</taxon>
        <taxon>Bacillota</taxon>
        <taxon>Clostridia</taxon>
        <taxon>Peptostreptococcales</taxon>
        <taxon>Peptostreptococcaceae</taxon>
        <taxon>Peptostreptococcus</taxon>
    </lineage>
</organism>
<dbReference type="GeneID" id="79843666"/>
<dbReference type="eggNOG" id="ENOG502ZAVE">
    <property type="taxonomic scope" value="Bacteria"/>
</dbReference>
<feature type="chain" id="PRO_5003047410" description="Heme-binding protein Shr-like Hb-interacting domain-containing protein" evidence="2">
    <location>
        <begin position="24"/>
        <end position="953"/>
    </location>
</feature>
<dbReference type="EMBL" id="ADJN01000058">
    <property type="protein sequence ID" value="EFD04661.1"/>
    <property type="molecule type" value="Genomic_DNA"/>
</dbReference>
<evidence type="ECO:0000259" key="3">
    <source>
        <dbReference type="Pfam" id="PF07550"/>
    </source>
</evidence>
<dbReference type="RefSeq" id="WP_002844163.1">
    <property type="nucleotide sequence ID" value="NZ_ADJN01000058.1"/>
</dbReference>
<evidence type="ECO:0000313" key="4">
    <source>
        <dbReference type="EMBL" id="EFD04661.1"/>
    </source>
</evidence>
<keyword evidence="5" id="KW-1185">Reference proteome</keyword>
<sequence length="953" mass="108126">MKKVLCIATAVTMLTSIVPSAYAGLIFKPAQNSFVVSNLDTNDKKSKSHAKVISVADTSSFLVFDFSDKSSKPSKLFLDGLEKDFSPVDDSGKIIKSEFDGSHKTARIIFDNGEVLEETLQDSYKTFPYKYNQSKSGIPDVVIGHAVMPVWDFHSTKKDENGRELTYPEKTTFDVSDSKKIDVVTAPTKKEGESKNKEDAKSSQGEKFNPMANPNPLEKESANDFDYGKDIVINYDLSKPQEKKKFNGIYSVAKVYDNGMEPSLRIRKTSDSKRGQLRIVFSTSRPIQKKGQHRLKILYRGSRPEIRDFTYKMKAPKISLTADSGEYIDGKSIIFNLNDFEYTFQQDTGIEQVFLNGKELKRHKVVDFGLDYEKEKKKDPTLLDNESGNPWHVVGQTFRIKNDGIKDLKRGVNHLTIKYKGYHDSYLKFALSGKLVPKECLDKDELNEDKNNDKELEKKYEVRHRSKMATSLRSGLTVAEKSNYSRGFLDGIFNQFKSVSRVDVVSHSTVGGGSGSSSISLDGESGGSVNQVTKLIYKYDMVANAVILEKLGYQNENTKRLLDAWEGTSKEVAILESNPNRKVVWDKYLTYVQDNRLNKMTYHTFMDYYADPDVELSNDGHNQMKYMMPGGLGRPIFSMSQIFESKGKDSKDRGGLKKVPTNISSRLDNVRVRESVSLPLNDWTNNIQYIGVGGKDLRPNVDYWKDYSNSSFTIDGKIFDTAGSKTLIIKSGGYEELERNLLVRNPVKRDVQLRLREEAYQDGLPKIGQDIKFDIMTMDARLSYLEIKAPNSEYIRLDKSSMEKVDSLGMVKVFADAIKAPGEYHFRFNFEAYNPVVLDVNIDSGESRQDNHENTLVKPDFDEKSMKEKYPGMVFDFSRSRLYNDGSFAGNYKFMMKVKRIEINGQRVPFGSTGVLRTGDGNKIGFRFFRPISHGDTLSLYAEGYDTLNYFVK</sequence>
<dbReference type="Pfam" id="PF07550">
    <property type="entry name" value="Shr-like_HID"/>
    <property type="match status" value="1"/>
</dbReference>
<feature type="signal peptide" evidence="2">
    <location>
        <begin position="1"/>
        <end position="23"/>
    </location>
</feature>